<reference evidence="6" key="2">
    <citation type="journal article" date="2016" name="G3 (Bethesda)">
        <title>Genome Evolution in Three Species of Cactophilic Drosophila.</title>
        <authorList>
            <person name="Sanchez-Flores A."/>
            <person name="Penazola F."/>
            <person name="Carpinteyro-Ponce J."/>
            <person name="Nazario-Yepiz N."/>
            <person name="Abreu-Goodger C."/>
            <person name="Machado C.A."/>
            <person name="Markow T.A."/>
        </authorList>
    </citation>
    <scope>NUCLEOTIDE SEQUENCE [LARGE SCALE GENOMIC DNA]</scope>
</reference>
<evidence type="ECO:0000256" key="1">
    <source>
        <dbReference type="ARBA" id="ARBA00011063"/>
    </source>
</evidence>
<dbReference type="GeneID" id="108610030"/>
<dbReference type="InterPro" id="IPR050438">
    <property type="entry name" value="LMW_PTPase"/>
</dbReference>
<reference evidence="7" key="3">
    <citation type="submission" date="2025-08" db="UniProtKB">
        <authorList>
            <consortium name="RefSeq"/>
        </authorList>
    </citation>
    <scope>IDENTIFICATION</scope>
    <source>
        <tissue evidence="7">Whole organism</tissue>
    </source>
</reference>
<evidence type="ECO:0000313" key="6">
    <source>
        <dbReference type="Proteomes" id="UP000694904"/>
    </source>
</evidence>
<keyword evidence="4" id="KW-0904">Protein phosphatase</keyword>
<accession>A0ABM1NQV7</accession>
<dbReference type="InterPro" id="IPR017867">
    <property type="entry name" value="Tyr_phospatase_low_mol_wt"/>
</dbReference>
<protein>
    <recommendedName>
        <fullName evidence="2">acid phosphatase</fullName>
        <ecNumber evidence="2">3.1.3.2</ecNumber>
    </recommendedName>
</protein>
<dbReference type="InterPro" id="IPR023485">
    <property type="entry name" value="Ptyr_pPase"/>
</dbReference>
<proteinExistence type="inferred from homology"/>
<keyword evidence="6" id="KW-1185">Reference proteome</keyword>
<evidence type="ECO:0000256" key="4">
    <source>
        <dbReference type="ARBA" id="ARBA00022912"/>
    </source>
</evidence>
<dbReference type="Gene3D" id="3.40.50.2300">
    <property type="match status" value="1"/>
</dbReference>
<dbReference type="EC" id="3.1.3.2" evidence="2"/>
<dbReference type="RefSeq" id="XP_017857343.1">
    <property type="nucleotide sequence ID" value="XM_018001854.1"/>
</dbReference>
<gene>
    <name evidence="7" type="primary">LOC108610030</name>
</gene>
<dbReference type="PANTHER" id="PTHR11717:SF29">
    <property type="entry name" value="ACID PHOSPHATASE"/>
    <property type="match status" value="1"/>
</dbReference>
<evidence type="ECO:0000259" key="5">
    <source>
        <dbReference type="SMART" id="SM00226"/>
    </source>
</evidence>
<evidence type="ECO:0000256" key="2">
    <source>
        <dbReference type="ARBA" id="ARBA00012646"/>
    </source>
</evidence>
<name>A0ABM1NQV7_DROAR</name>
<organism evidence="6 7">
    <name type="scientific">Drosophila arizonae</name>
    <name type="common">Fruit fly</name>
    <dbReference type="NCBI Taxonomy" id="7263"/>
    <lineage>
        <taxon>Eukaryota</taxon>
        <taxon>Metazoa</taxon>
        <taxon>Ecdysozoa</taxon>
        <taxon>Arthropoda</taxon>
        <taxon>Hexapoda</taxon>
        <taxon>Insecta</taxon>
        <taxon>Pterygota</taxon>
        <taxon>Neoptera</taxon>
        <taxon>Endopterygota</taxon>
        <taxon>Diptera</taxon>
        <taxon>Brachycera</taxon>
        <taxon>Muscomorpha</taxon>
        <taxon>Ephydroidea</taxon>
        <taxon>Drosophilidae</taxon>
        <taxon>Drosophila</taxon>
    </lineage>
</organism>
<dbReference type="PRINTS" id="PR00719">
    <property type="entry name" value="LMWPTPASE"/>
</dbReference>
<evidence type="ECO:0000256" key="3">
    <source>
        <dbReference type="ARBA" id="ARBA00022801"/>
    </source>
</evidence>
<sequence length="157" mass="18021">MKVLFVCLGNTCRSPMAEAVLKDLINKKQLLNWHTDSAGLRDWNVGMQAQGRAQTLLHQHGLKTDHITRAITVEDFYNFDIIFGMDDNNMTELRLIAEQLEPPAKCQIKLLGSYLNPEQDQIIRDPYFTKGMASFDTAYMQIKESCERFVELHRDAA</sequence>
<keyword evidence="3" id="KW-0378">Hydrolase</keyword>
<dbReference type="PANTHER" id="PTHR11717">
    <property type="entry name" value="LOW MOLECULAR WEIGHT PROTEIN TYROSINE PHOSPHATASE"/>
    <property type="match status" value="1"/>
</dbReference>
<dbReference type="CDD" id="cd16343">
    <property type="entry name" value="LMWPTP"/>
    <property type="match status" value="1"/>
</dbReference>
<evidence type="ECO:0000313" key="7">
    <source>
        <dbReference type="RefSeq" id="XP_017857343.1"/>
    </source>
</evidence>
<dbReference type="InterPro" id="IPR036196">
    <property type="entry name" value="Ptyr_pPase_sf"/>
</dbReference>
<feature type="domain" description="Phosphotyrosine protein phosphatase I" evidence="5">
    <location>
        <begin position="1"/>
        <end position="152"/>
    </location>
</feature>
<dbReference type="Pfam" id="PF01451">
    <property type="entry name" value="LMWPc"/>
    <property type="match status" value="1"/>
</dbReference>
<dbReference type="SUPFAM" id="SSF52788">
    <property type="entry name" value="Phosphotyrosine protein phosphatases I"/>
    <property type="match status" value="1"/>
</dbReference>
<reference evidence="6" key="1">
    <citation type="journal article" date="1997" name="Nucleic Acids Res.">
        <title>tRNAscan-SE: a program for improved detection of transfer RNA genes in genomic sequence.</title>
        <authorList>
            <person name="Lowe T.M."/>
            <person name="Eddy S.R."/>
        </authorList>
    </citation>
    <scope>NUCLEOTIDE SEQUENCE [LARGE SCALE GENOMIC DNA]</scope>
</reference>
<dbReference type="Proteomes" id="UP000694904">
    <property type="component" value="Chromosome 2"/>
</dbReference>
<dbReference type="SMART" id="SM00226">
    <property type="entry name" value="LMWPc"/>
    <property type="match status" value="1"/>
</dbReference>
<comment type="similarity">
    <text evidence="1">Belongs to the low molecular weight phosphotyrosine protein phosphatase family.</text>
</comment>